<evidence type="ECO:0000313" key="6">
    <source>
        <dbReference type="EMBL" id="CAE8716378.1"/>
    </source>
</evidence>
<dbReference type="EMBL" id="CAJNNW010032956">
    <property type="protein sequence ID" value="CAE8716378.1"/>
    <property type="molecule type" value="Genomic_DNA"/>
</dbReference>
<feature type="transmembrane region" description="Helical" evidence="5">
    <location>
        <begin position="1081"/>
        <end position="1101"/>
    </location>
</feature>
<comment type="similarity">
    <text evidence="1">Belongs to the glycosyl hydrolase 1 family.</text>
</comment>
<dbReference type="GO" id="GO:0008422">
    <property type="term" value="F:beta-glucosidase activity"/>
    <property type="evidence" value="ECO:0007669"/>
    <property type="project" value="TreeGrafter"/>
</dbReference>
<reference evidence="6" key="1">
    <citation type="submission" date="2021-02" db="EMBL/GenBank/DDBJ databases">
        <authorList>
            <person name="Dougan E. K."/>
            <person name="Rhodes N."/>
            <person name="Thang M."/>
            <person name="Chan C."/>
        </authorList>
    </citation>
    <scope>NUCLEOTIDE SEQUENCE</scope>
</reference>
<dbReference type="PANTHER" id="PTHR10353:SF36">
    <property type="entry name" value="LP05116P"/>
    <property type="match status" value="1"/>
</dbReference>
<dbReference type="PANTHER" id="PTHR10353">
    <property type="entry name" value="GLYCOSYL HYDROLASE"/>
    <property type="match status" value="1"/>
</dbReference>
<feature type="region of interest" description="Disordered" evidence="4">
    <location>
        <begin position="1"/>
        <end position="30"/>
    </location>
</feature>
<dbReference type="Pfam" id="PF00232">
    <property type="entry name" value="Glyco_hydro_1"/>
    <property type="match status" value="1"/>
</dbReference>
<dbReference type="Gene3D" id="3.20.20.80">
    <property type="entry name" value="Glycosidases"/>
    <property type="match status" value="1"/>
</dbReference>
<dbReference type="SUPFAM" id="SSF51445">
    <property type="entry name" value="(Trans)glycosidases"/>
    <property type="match status" value="1"/>
</dbReference>
<evidence type="ECO:0000256" key="2">
    <source>
        <dbReference type="ARBA" id="ARBA00022801"/>
    </source>
</evidence>
<protein>
    <recommendedName>
        <fullName evidence="8">Beta-glucosidase</fullName>
    </recommendedName>
</protein>
<keyword evidence="5" id="KW-1133">Transmembrane helix</keyword>
<proteinExistence type="inferred from homology"/>
<organism evidence="6 7">
    <name type="scientific">Polarella glacialis</name>
    <name type="common">Dinoflagellate</name>
    <dbReference type="NCBI Taxonomy" id="89957"/>
    <lineage>
        <taxon>Eukaryota</taxon>
        <taxon>Sar</taxon>
        <taxon>Alveolata</taxon>
        <taxon>Dinophyceae</taxon>
        <taxon>Suessiales</taxon>
        <taxon>Suessiaceae</taxon>
        <taxon>Polarella</taxon>
    </lineage>
</organism>
<evidence type="ECO:0000256" key="4">
    <source>
        <dbReference type="SAM" id="MobiDB-lite"/>
    </source>
</evidence>
<evidence type="ECO:0000313" key="7">
    <source>
        <dbReference type="Proteomes" id="UP000626109"/>
    </source>
</evidence>
<name>A0A813KW56_POLGL</name>
<evidence type="ECO:0008006" key="8">
    <source>
        <dbReference type="Google" id="ProtNLM"/>
    </source>
</evidence>
<evidence type="ECO:0000256" key="1">
    <source>
        <dbReference type="ARBA" id="ARBA00010838"/>
    </source>
</evidence>
<feature type="compositionally biased region" description="Low complexity" evidence="4">
    <location>
        <begin position="602"/>
        <end position="623"/>
    </location>
</feature>
<keyword evidence="5" id="KW-0812">Transmembrane</keyword>
<dbReference type="Proteomes" id="UP000626109">
    <property type="component" value="Unassembled WGS sequence"/>
</dbReference>
<keyword evidence="3" id="KW-0326">Glycosidase</keyword>
<accession>A0A813KW56</accession>
<keyword evidence="2" id="KW-0378">Hydrolase</keyword>
<keyword evidence="5" id="KW-0472">Membrane</keyword>
<dbReference type="GO" id="GO:0005975">
    <property type="term" value="P:carbohydrate metabolic process"/>
    <property type="evidence" value="ECO:0007669"/>
    <property type="project" value="InterPro"/>
</dbReference>
<gene>
    <name evidence="6" type="ORF">PGLA2088_LOCUS39032</name>
</gene>
<dbReference type="PRINTS" id="PR00131">
    <property type="entry name" value="GLHYDRLASE1"/>
</dbReference>
<sequence>MSPQDEDLRTPSAKKTRRLSEFTSRGGRPRKLDDQALIDLTRDILQKYAKPGSKPAVVTVSSTGYASAGGRTSANDKSIVPSFSLLAAPGSIWADNPDLQKEICLPSFRRLLQQSFAEFRPGHRRTDICTHCECFWKELIPNFRRDWKKAQHDLKGIYPDYFREYPEQFSDVVAEAAAAWEFVASHSIKNKLARRAALSQGDQLQLYTFTEAPAQVLLEGRKNLLTAYTWHMLAARRQQAVCKKLMSPTGLLLGDTLVIFDWREKIRLPVGPDESGAMWHAQQKLAISCWGCVVIRHSPTSNAEKPELLQTNVLYIPDSGEQTAMAANFVLDQLLSDVDIHRTGVLHIWSDCGPHFRSAENLRHRCINLCKVRRQIVVVNFLAEQHGKNILDGIFGATGLKKGWLGQYARTHNIFNIPDIVSAFQWGAARSSKLDPGGPSWLIKAVEYGDNKPMTQYFLKVNDFKITRTYCVLFKPMPLGQFLSNMYNRVFSDSAASRAIDGYRVKTSRMDVLTPWKKPYYEGEKDWEKAGPAPGNENALTRKFDSQHQVRAPPGLMPVRSFDEKAAAIREKSAKDLSRVLRKTEALKAARAEPEAAEVADDIAQGASASSDSSGGSSTSESGSVKHWITMNEPWSFCYFGYKLGVHAPGIKSNHSDLTCAHHALLAHARAVEIYRKQYQKAAGGIISIVLNTDFGFPQDSTSAADIQATQLYHDFNIGWFADPIYLTGDYPASMRERLGDLLPRFTAQQSALVRGSFDFYGLNTYAGKYINSSKTSEEGWQECNGTDGKPIGPKADSEWLLVVPRALRAYLEYVTTKYNPGAIIITENGVDVPGEDEMPMTKALNDQFRVDYFRTYLDQMALAVKLSGAPVTGYFAWALLDNFEWADGYSKRFGITYVNYKTQERFPKASAKWWMGLMRRLASAKDGPYASHAYNSDTELGLQSSASETPRPYYDVHRPDNASLQCLKPEAAGCGSIRNKSACLSSLDGRKGLVEHGLKVGGEPCVWCGGMSCTSFSNSLCEPYDWLINGQGSAYNRFYALGIFNVARCPNVTQMQAPAVITDGSVLVPQPNSMSPGSQIGIGASVGVLLVAGVALMSSWNAQKQFRTHAIGATSDCSSSETDA</sequence>
<comment type="caution">
    <text evidence="6">The sequence shown here is derived from an EMBL/GenBank/DDBJ whole genome shotgun (WGS) entry which is preliminary data.</text>
</comment>
<feature type="region of interest" description="Disordered" evidence="4">
    <location>
        <begin position="591"/>
        <end position="623"/>
    </location>
</feature>
<evidence type="ECO:0000256" key="3">
    <source>
        <dbReference type="ARBA" id="ARBA00023295"/>
    </source>
</evidence>
<dbReference type="InterPro" id="IPR017853">
    <property type="entry name" value="GH"/>
</dbReference>
<evidence type="ECO:0000256" key="5">
    <source>
        <dbReference type="SAM" id="Phobius"/>
    </source>
</evidence>
<dbReference type="AlphaFoldDB" id="A0A813KW56"/>
<dbReference type="InterPro" id="IPR001360">
    <property type="entry name" value="Glyco_hydro_1"/>
</dbReference>